<dbReference type="SUPFAM" id="SSF48403">
    <property type="entry name" value="Ankyrin repeat"/>
    <property type="match status" value="1"/>
</dbReference>
<dbReference type="Gene3D" id="1.25.40.20">
    <property type="entry name" value="Ankyrin repeat-containing domain"/>
    <property type="match status" value="1"/>
</dbReference>
<dbReference type="AlphaFoldDB" id="A0AAD6ZGG9"/>
<organism evidence="3 4">
    <name type="scientific">Mycena albidolilacea</name>
    <dbReference type="NCBI Taxonomy" id="1033008"/>
    <lineage>
        <taxon>Eukaryota</taxon>
        <taxon>Fungi</taxon>
        <taxon>Dikarya</taxon>
        <taxon>Basidiomycota</taxon>
        <taxon>Agaricomycotina</taxon>
        <taxon>Agaricomycetes</taxon>
        <taxon>Agaricomycetidae</taxon>
        <taxon>Agaricales</taxon>
        <taxon>Marasmiineae</taxon>
        <taxon>Mycenaceae</taxon>
        <taxon>Mycena</taxon>
    </lineage>
</organism>
<feature type="repeat" description="ANK" evidence="1">
    <location>
        <begin position="89"/>
        <end position="117"/>
    </location>
</feature>
<protein>
    <recommendedName>
        <fullName evidence="2">Peptidase A2 domain-containing protein</fullName>
    </recommendedName>
</protein>
<proteinExistence type="predicted"/>
<dbReference type="InterPro" id="IPR002110">
    <property type="entry name" value="Ankyrin_rpt"/>
</dbReference>
<dbReference type="GO" id="GO:0006508">
    <property type="term" value="P:proteolysis"/>
    <property type="evidence" value="ECO:0007669"/>
    <property type="project" value="InterPro"/>
</dbReference>
<feature type="domain" description="Peptidase A2" evidence="2">
    <location>
        <begin position="102"/>
        <end position="142"/>
    </location>
</feature>
<reference evidence="3" key="1">
    <citation type="submission" date="2023-03" db="EMBL/GenBank/DDBJ databases">
        <title>Massive genome expansion in bonnet fungi (Mycena s.s.) driven by repeated elements and novel gene families across ecological guilds.</title>
        <authorList>
            <consortium name="Lawrence Berkeley National Laboratory"/>
            <person name="Harder C.B."/>
            <person name="Miyauchi S."/>
            <person name="Viragh M."/>
            <person name="Kuo A."/>
            <person name="Thoen E."/>
            <person name="Andreopoulos B."/>
            <person name="Lu D."/>
            <person name="Skrede I."/>
            <person name="Drula E."/>
            <person name="Henrissat B."/>
            <person name="Morin E."/>
            <person name="Kohler A."/>
            <person name="Barry K."/>
            <person name="LaButti K."/>
            <person name="Morin E."/>
            <person name="Salamov A."/>
            <person name="Lipzen A."/>
            <person name="Mereny Z."/>
            <person name="Hegedus B."/>
            <person name="Baldrian P."/>
            <person name="Stursova M."/>
            <person name="Weitz H."/>
            <person name="Taylor A."/>
            <person name="Grigoriev I.V."/>
            <person name="Nagy L.G."/>
            <person name="Martin F."/>
            <person name="Kauserud H."/>
        </authorList>
    </citation>
    <scope>NUCLEOTIDE SEQUENCE</scope>
    <source>
        <strain evidence="3">CBHHK002</strain>
    </source>
</reference>
<evidence type="ECO:0000259" key="2">
    <source>
        <dbReference type="PROSITE" id="PS50175"/>
    </source>
</evidence>
<dbReference type="InterPro" id="IPR036770">
    <property type="entry name" value="Ankyrin_rpt-contain_sf"/>
</dbReference>
<comment type="caution">
    <text evidence="3">The sequence shown here is derived from an EMBL/GenBank/DDBJ whole genome shotgun (WGS) entry which is preliminary data.</text>
</comment>
<accession>A0AAD6ZGG9</accession>
<sequence>MRFGASRSRIVEGHILYHFFQFACHASQASKFAKNFANVTGPVANLRKKSQNHQKTAKNVKISLSHMEMIQLLLDRGANLECHGYYGRALGFAVHRRNLGVVKLLLDKGADATVTDVPLFILLDDWPPSPHSANLLYIAMGLRHPLSDGDRQRWLRQRSPAKRWEGLPLSQGKKELMALLMAHGASKDGAMDTISKHLTVLAKEAQHTEEEYLEVIAGMLKEAEDAVPTVLGD</sequence>
<dbReference type="EMBL" id="JARIHO010000049">
    <property type="protein sequence ID" value="KAJ7321881.1"/>
    <property type="molecule type" value="Genomic_DNA"/>
</dbReference>
<dbReference type="Pfam" id="PF12796">
    <property type="entry name" value="Ank_2"/>
    <property type="match status" value="1"/>
</dbReference>
<evidence type="ECO:0000313" key="4">
    <source>
        <dbReference type="Proteomes" id="UP001218218"/>
    </source>
</evidence>
<keyword evidence="1" id="KW-0040">ANK repeat</keyword>
<gene>
    <name evidence="3" type="ORF">DFH08DRAFT_818257</name>
</gene>
<dbReference type="GO" id="GO:0004190">
    <property type="term" value="F:aspartic-type endopeptidase activity"/>
    <property type="evidence" value="ECO:0007669"/>
    <property type="project" value="InterPro"/>
</dbReference>
<dbReference type="Proteomes" id="UP001218218">
    <property type="component" value="Unassembled WGS sequence"/>
</dbReference>
<evidence type="ECO:0000256" key="1">
    <source>
        <dbReference type="PROSITE-ProRule" id="PRU00023"/>
    </source>
</evidence>
<name>A0AAD6ZGG9_9AGAR</name>
<dbReference type="InterPro" id="IPR001995">
    <property type="entry name" value="Peptidase_A2_cat"/>
</dbReference>
<dbReference type="PROSITE" id="PS50175">
    <property type="entry name" value="ASP_PROT_RETROV"/>
    <property type="match status" value="1"/>
</dbReference>
<keyword evidence="4" id="KW-1185">Reference proteome</keyword>
<dbReference type="PROSITE" id="PS50088">
    <property type="entry name" value="ANK_REPEAT"/>
    <property type="match status" value="1"/>
</dbReference>
<evidence type="ECO:0000313" key="3">
    <source>
        <dbReference type="EMBL" id="KAJ7321881.1"/>
    </source>
</evidence>